<dbReference type="RefSeq" id="WP_307121825.1">
    <property type="nucleotide sequence ID" value="NZ_JAUSTM010000010.1"/>
</dbReference>
<dbReference type="InterPro" id="IPR000182">
    <property type="entry name" value="GNAT_dom"/>
</dbReference>
<dbReference type="Pfam" id="PF00583">
    <property type="entry name" value="Acetyltransf_1"/>
    <property type="match status" value="1"/>
</dbReference>
<gene>
    <name evidence="3" type="ORF">J2S23_001191</name>
</gene>
<evidence type="ECO:0000313" key="3">
    <source>
        <dbReference type="EMBL" id="MDQ0222634.1"/>
    </source>
</evidence>
<reference evidence="3 4" key="1">
    <citation type="submission" date="2023-07" db="EMBL/GenBank/DDBJ databases">
        <title>Genomic Encyclopedia of Type Strains, Phase IV (KMG-IV): sequencing the most valuable type-strain genomes for metagenomic binning, comparative biology and taxonomic classification.</title>
        <authorList>
            <person name="Goeker M."/>
        </authorList>
    </citation>
    <scope>NUCLEOTIDE SEQUENCE [LARGE SCALE GENOMIC DNA]</scope>
    <source>
        <strain evidence="3 4">DSM 105143</strain>
    </source>
</reference>
<evidence type="ECO:0000256" key="1">
    <source>
        <dbReference type="SAM" id="MobiDB-lite"/>
    </source>
</evidence>
<accession>A0ABT9YSD7</accession>
<comment type="caution">
    <text evidence="3">The sequence shown here is derived from an EMBL/GenBank/DDBJ whole genome shotgun (WGS) entry which is preliminary data.</text>
</comment>
<feature type="domain" description="N-acetyltransferase" evidence="2">
    <location>
        <begin position="1"/>
        <end position="158"/>
    </location>
</feature>
<proteinExistence type="predicted"/>
<dbReference type="PROSITE" id="PS51186">
    <property type="entry name" value="GNAT"/>
    <property type="match status" value="1"/>
</dbReference>
<sequence length="161" mass="18601">MKLSLYSEREHESSLRPYSLNDTTHTDTPKNIIKMSQKDNTRYPIVILYKNSELDGFFCLHINTGSKEYSYYQSDYVLIRGFSIDDTLRNQGYASNALPGIFDFIDSSLKLEINHIVLTVNEQNSLAQKAYKNLGFVTVKRDFEGKKGKLKIMVKSRNQSR</sequence>
<dbReference type="EMBL" id="JAUSTM010000010">
    <property type="protein sequence ID" value="MDQ0222634.1"/>
    <property type="molecule type" value="Genomic_DNA"/>
</dbReference>
<name>A0ABT9YSD7_9STRE</name>
<organism evidence="3 4">
    <name type="scientific">Streptococcus moroccensis</name>
    <dbReference type="NCBI Taxonomy" id="1451356"/>
    <lineage>
        <taxon>Bacteria</taxon>
        <taxon>Bacillati</taxon>
        <taxon>Bacillota</taxon>
        <taxon>Bacilli</taxon>
        <taxon>Lactobacillales</taxon>
        <taxon>Streptococcaceae</taxon>
        <taxon>Streptococcus</taxon>
    </lineage>
</organism>
<feature type="region of interest" description="Disordered" evidence="1">
    <location>
        <begin position="1"/>
        <end position="24"/>
    </location>
</feature>
<dbReference type="Gene3D" id="3.40.630.30">
    <property type="match status" value="1"/>
</dbReference>
<dbReference type="SUPFAM" id="SSF55729">
    <property type="entry name" value="Acyl-CoA N-acyltransferases (Nat)"/>
    <property type="match status" value="1"/>
</dbReference>
<protein>
    <submittedName>
        <fullName evidence="3">RimJ/RimL family protein N-acetyltransferase</fullName>
    </submittedName>
</protein>
<evidence type="ECO:0000313" key="4">
    <source>
        <dbReference type="Proteomes" id="UP001223079"/>
    </source>
</evidence>
<dbReference type="InterPro" id="IPR016181">
    <property type="entry name" value="Acyl_CoA_acyltransferase"/>
</dbReference>
<keyword evidence="4" id="KW-1185">Reference proteome</keyword>
<evidence type="ECO:0000259" key="2">
    <source>
        <dbReference type="PROSITE" id="PS51186"/>
    </source>
</evidence>
<dbReference type="Proteomes" id="UP001223079">
    <property type="component" value="Unassembled WGS sequence"/>
</dbReference>